<reference evidence="1" key="1">
    <citation type="submission" date="2019-08" db="EMBL/GenBank/DDBJ databases">
        <title>The genome of the North American firefly Photinus pyralis.</title>
        <authorList>
            <consortium name="Photinus pyralis genome working group"/>
            <person name="Fallon T.R."/>
            <person name="Sander Lower S.E."/>
            <person name="Weng J.-K."/>
        </authorList>
    </citation>
    <scope>NUCLEOTIDE SEQUENCE</scope>
    <source>
        <strain evidence="1">TRF0915ILg1</strain>
        <tissue evidence="1">Whole body</tissue>
    </source>
</reference>
<protein>
    <submittedName>
        <fullName evidence="1">Uncharacterized protein</fullName>
    </submittedName>
</protein>
<dbReference type="OrthoDB" id="6776120at2759"/>
<dbReference type="AlphaFoldDB" id="A0A8K0C568"/>
<accession>A0A8K0C568</accession>
<dbReference type="Proteomes" id="UP000801492">
    <property type="component" value="Unassembled WGS sequence"/>
</dbReference>
<keyword evidence="2" id="KW-1185">Reference proteome</keyword>
<organism evidence="1 2">
    <name type="scientific">Ignelater luminosus</name>
    <name type="common">Cucubano</name>
    <name type="synonym">Pyrophorus luminosus</name>
    <dbReference type="NCBI Taxonomy" id="2038154"/>
    <lineage>
        <taxon>Eukaryota</taxon>
        <taxon>Metazoa</taxon>
        <taxon>Ecdysozoa</taxon>
        <taxon>Arthropoda</taxon>
        <taxon>Hexapoda</taxon>
        <taxon>Insecta</taxon>
        <taxon>Pterygota</taxon>
        <taxon>Neoptera</taxon>
        <taxon>Endopterygota</taxon>
        <taxon>Coleoptera</taxon>
        <taxon>Polyphaga</taxon>
        <taxon>Elateriformia</taxon>
        <taxon>Elateroidea</taxon>
        <taxon>Elateridae</taxon>
        <taxon>Agrypninae</taxon>
        <taxon>Pyrophorini</taxon>
        <taxon>Ignelater</taxon>
    </lineage>
</organism>
<evidence type="ECO:0000313" key="2">
    <source>
        <dbReference type="Proteomes" id="UP000801492"/>
    </source>
</evidence>
<sequence length="87" mass="9313">MAAFVLLESIKLLPTKDNAYSFKAILKECGALSTILGPDISVQEALETFLGDEGTNPVEEIFIAPPKPAVLADEDSKNDDEGGDFNN</sequence>
<proteinExistence type="predicted"/>
<name>A0A8K0C568_IGNLU</name>
<gene>
    <name evidence="1" type="ORF">ILUMI_25133</name>
</gene>
<dbReference type="EMBL" id="VTPC01090870">
    <property type="protein sequence ID" value="KAF2881045.1"/>
    <property type="molecule type" value="Genomic_DNA"/>
</dbReference>
<comment type="caution">
    <text evidence="1">The sequence shown here is derived from an EMBL/GenBank/DDBJ whole genome shotgun (WGS) entry which is preliminary data.</text>
</comment>
<evidence type="ECO:0000313" key="1">
    <source>
        <dbReference type="EMBL" id="KAF2881045.1"/>
    </source>
</evidence>